<evidence type="ECO:0000313" key="1">
    <source>
        <dbReference type="EMBL" id="KAG5525603.1"/>
    </source>
</evidence>
<sequence length="59" mass="6445">MLSPKTVIATVYVSSQLEWGKEISQQVFLSIKGQQAPSYAPLSAIESRVLLPKVRGAKN</sequence>
<comment type="caution">
    <text evidence="1">The sequence shown here is derived from an EMBL/GenBank/DDBJ whole genome shotgun (WGS) entry which is preliminary data.</text>
</comment>
<proteinExistence type="predicted"/>
<dbReference type="AlphaFoldDB" id="A0AAV6IAQ6"/>
<dbReference type="EMBL" id="JACTNZ010000011">
    <property type="protein sequence ID" value="KAG5525603.1"/>
    <property type="molecule type" value="Genomic_DNA"/>
</dbReference>
<name>A0AAV6IAQ6_9ERIC</name>
<accession>A0AAV6IAQ6</accession>
<reference evidence="1" key="1">
    <citation type="submission" date="2020-08" db="EMBL/GenBank/DDBJ databases">
        <title>Plant Genome Project.</title>
        <authorList>
            <person name="Zhang R.-G."/>
        </authorList>
    </citation>
    <scope>NUCLEOTIDE SEQUENCE</scope>
    <source>
        <strain evidence="1">WSP0</strain>
        <tissue evidence="1">Leaf</tissue>
    </source>
</reference>
<evidence type="ECO:0000313" key="2">
    <source>
        <dbReference type="Proteomes" id="UP000823749"/>
    </source>
</evidence>
<dbReference type="Proteomes" id="UP000823749">
    <property type="component" value="Chromosome 11"/>
</dbReference>
<organism evidence="1 2">
    <name type="scientific">Rhododendron griersonianum</name>
    <dbReference type="NCBI Taxonomy" id="479676"/>
    <lineage>
        <taxon>Eukaryota</taxon>
        <taxon>Viridiplantae</taxon>
        <taxon>Streptophyta</taxon>
        <taxon>Embryophyta</taxon>
        <taxon>Tracheophyta</taxon>
        <taxon>Spermatophyta</taxon>
        <taxon>Magnoliopsida</taxon>
        <taxon>eudicotyledons</taxon>
        <taxon>Gunneridae</taxon>
        <taxon>Pentapetalae</taxon>
        <taxon>asterids</taxon>
        <taxon>Ericales</taxon>
        <taxon>Ericaceae</taxon>
        <taxon>Ericoideae</taxon>
        <taxon>Rhodoreae</taxon>
        <taxon>Rhododendron</taxon>
    </lineage>
</organism>
<protein>
    <submittedName>
        <fullName evidence="1">Uncharacterized protein</fullName>
    </submittedName>
</protein>
<gene>
    <name evidence="1" type="ORF">RHGRI_032044</name>
</gene>
<keyword evidence="2" id="KW-1185">Reference proteome</keyword>